<evidence type="ECO:0000256" key="8">
    <source>
        <dbReference type="ARBA" id="ARBA00023157"/>
    </source>
</evidence>
<dbReference type="PANTHER" id="PTHR44170">
    <property type="entry name" value="PROTEIN SIDEKICK"/>
    <property type="match status" value="1"/>
</dbReference>
<evidence type="ECO:0000256" key="5">
    <source>
        <dbReference type="ARBA" id="ARBA00022889"/>
    </source>
</evidence>
<comment type="caution">
    <text evidence="14">The sequence shown here is derived from an EMBL/GenBank/DDBJ whole genome shotgun (WGS) entry which is preliminary data.</text>
</comment>
<dbReference type="InterPro" id="IPR003961">
    <property type="entry name" value="FN3_dom"/>
</dbReference>
<dbReference type="InterPro" id="IPR036116">
    <property type="entry name" value="FN3_sf"/>
</dbReference>
<evidence type="ECO:0000256" key="1">
    <source>
        <dbReference type="ARBA" id="ARBA00004479"/>
    </source>
</evidence>
<accession>A0AAW1DFQ9</accession>
<feature type="region of interest" description="Disordered" evidence="10">
    <location>
        <begin position="1705"/>
        <end position="1758"/>
    </location>
</feature>
<feature type="domain" description="Fibronectin type-III" evidence="13">
    <location>
        <begin position="1308"/>
        <end position="1402"/>
    </location>
</feature>
<feature type="compositionally biased region" description="Polar residues" evidence="10">
    <location>
        <begin position="1636"/>
        <end position="1658"/>
    </location>
</feature>
<feature type="domain" description="Ig-like" evidence="12">
    <location>
        <begin position="709"/>
        <end position="803"/>
    </location>
</feature>
<dbReference type="PANTHER" id="PTHR44170:SF6">
    <property type="entry name" value="CONTACTIN"/>
    <property type="match status" value="1"/>
</dbReference>
<dbReference type="GO" id="GO:0098609">
    <property type="term" value="P:cell-cell adhesion"/>
    <property type="evidence" value="ECO:0007669"/>
    <property type="project" value="TreeGrafter"/>
</dbReference>
<feature type="domain" description="Ig-like" evidence="12">
    <location>
        <begin position="330"/>
        <end position="424"/>
    </location>
</feature>
<feature type="domain" description="Ig-like" evidence="12">
    <location>
        <begin position="429"/>
        <end position="513"/>
    </location>
</feature>
<dbReference type="Pfam" id="PF07679">
    <property type="entry name" value="I-set"/>
    <property type="match status" value="3"/>
</dbReference>
<dbReference type="FunFam" id="2.60.40.10:FF:000028">
    <property type="entry name" value="Neuronal cell adhesion molecule"/>
    <property type="match status" value="1"/>
</dbReference>
<feature type="domain" description="Ig-like" evidence="12">
    <location>
        <begin position="140"/>
        <end position="234"/>
    </location>
</feature>
<name>A0AAW1DFQ9_9HEMI</name>
<evidence type="ECO:0000256" key="10">
    <source>
        <dbReference type="SAM" id="MobiDB-lite"/>
    </source>
</evidence>
<feature type="domain" description="Ig-like" evidence="12">
    <location>
        <begin position="1218"/>
        <end position="1306"/>
    </location>
</feature>
<dbReference type="InterPro" id="IPR003598">
    <property type="entry name" value="Ig_sub2"/>
</dbReference>
<dbReference type="SUPFAM" id="SSF49265">
    <property type="entry name" value="Fibronectin type III"/>
    <property type="match status" value="3"/>
</dbReference>
<feature type="domain" description="Fibronectin type-III" evidence="13">
    <location>
        <begin position="918"/>
        <end position="1015"/>
    </location>
</feature>
<dbReference type="GO" id="GO:0048812">
    <property type="term" value="P:neuron projection morphogenesis"/>
    <property type="evidence" value="ECO:0007669"/>
    <property type="project" value="UniProtKB-ARBA"/>
</dbReference>
<dbReference type="InterPro" id="IPR036179">
    <property type="entry name" value="Ig-like_dom_sf"/>
</dbReference>
<evidence type="ECO:0000313" key="14">
    <source>
        <dbReference type="EMBL" id="KAK9508008.1"/>
    </source>
</evidence>
<feature type="region of interest" description="Disordered" evidence="10">
    <location>
        <begin position="1570"/>
        <end position="1598"/>
    </location>
</feature>
<dbReference type="Proteomes" id="UP001461498">
    <property type="component" value="Unassembled WGS sequence"/>
</dbReference>
<evidence type="ECO:0000256" key="4">
    <source>
        <dbReference type="ARBA" id="ARBA00022737"/>
    </source>
</evidence>
<reference evidence="14 15" key="1">
    <citation type="submission" date="2022-12" db="EMBL/GenBank/DDBJ databases">
        <title>Chromosome-level genome assembly of true bugs.</title>
        <authorList>
            <person name="Ma L."/>
            <person name="Li H."/>
        </authorList>
    </citation>
    <scope>NUCLEOTIDE SEQUENCE [LARGE SCALE GENOMIC DNA]</scope>
    <source>
        <strain evidence="14">Lab_2022b</strain>
    </source>
</reference>
<keyword evidence="4" id="KW-0677">Repeat</keyword>
<feature type="domain" description="Fibronectin type-III" evidence="13">
    <location>
        <begin position="1125"/>
        <end position="1218"/>
    </location>
</feature>
<dbReference type="InterPro" id="IPR013098">
    <property type="entry name" value="Ig_I-set"/>
</dbReference>
<evidence type="ECO:0008006" key="16">
    <source>
        <dbReference type="Google" id="ProtNLM"/>
    </source>
</evidence>
<feature type="compositionally biased region" description="Polar residues" evidence="10">
    <location>
        <begin position="145"/>
        <end position="154"/>
    </location>
</feature>
<dbReference type="FunFam" id="2.60.40.10:FF:000093">
    <property type="entry name" value="Down syndrome cell adhesion molecule, isoform B"/>
    <property type="match status" value="1"/>
</dbReference>
<feature type="domain" description="Ig-like" evidence="12">
    <location>
        <begin position="518"/>
        <end position="603"/>
    </location>
</feature>
<evidence type="ECO:0000256" key="2">
    <source>
        <dbReference type="ARBA" id="ARBA00022692"/>
    </source>
</evidence>
<keyword evidence="7 11" id="KW-0472">Membrane</keyword>
<gene>
    <name evidence="14" type="ORF">O3M35_007760</name>
</gene>
<dbReference type="Pfam" id="PF13927">
    <property type="entry name" value="Ig_3"/>
    <property type="match status" value="5"/>
</dbReference>
<feature type="domain" description="Fibronectin type-III" evidence="13">
    <location>
        <begin position="808"/>
        <end position="913"/>
    </location>
</feature>
<dbReference type="Gene3D" id="2.60.40.10">
    <property type="entry name" value="Immunoglobulins"/>
    <property type="match status" value="15"/>
</dbReference>
<dbReference type="FunFam" id="2.60.40.10:FF:000017">
    <property type="entry name" value="Down syndrome cell adhesion molecule b"/>
    <property type="match status" value="1"/>
</dbReference>
<dbReference type="FunFam" id="2.60.40.10:FF:000032">
    <property type="entry name" value="palladin isoform X1"/>
    <property type="match status" value="1"/>
</dbReference>
<dbReference type="FunFam" id="2.60.40.10:FF:000104">
    <property type="entry name" value="Down syndrome cell adhesion molecule b"/>
    <property type="match status" value="1"/>
</dbReference>
<evidence type="ECO:0000259" key="12">
    <source>
        <dbReference type="PROSITE" id="PS50835"/>
    </source>
</evidence>
<dbReference type="PROSITE" id="PS50853">
    <property type="entry name" value="FN3"/>
    <property type="match status" value="6"/>
</dbReference>
<dbReference type="SUPFAM" id="SSF48726">
    <property type="entry name" value="Immunoglobulin"/>
    <property type="match status" value="8"/>
</dbReference>
<keyword evidence="3" id="KW-0732">Signal</keyword>
<feature type="compositionally biased region" description="Gly residues" evidence="10">
    <location>
        <begin position="1710"/>
        <end position="1726"/>
    </location>
</feature>
<dbReference type="InterPro" id="IPR007110">
    <property type="entry name" value="Ig-like_dom"/>
</dbReference>
<feature type="compositionally biased region" description="Polar residues" evidence="10">
    <location>
        <begin position="1588"/>
        <end position="1598"/>
    </location>
</feature>
<dbReference type="CDD" id="cd00096">
    <property type="entry name" value="Ig"/>
    <property type="match status" value="2"/>
</dbReference>
<keyword evidence="5" id="KW-0130">Cell adhesion</keyword>
<dbReference type="InterPro" id="IPR056754">
    <property type="entry name" value="DSCAM/DSCAML_C"/>
</dbReference>
<feature type="domain" description="Ig-like" evidence="12">
    <location>
        <begin position="236"/>
        <end position="324"/>
    </location>
</feature>
<dbReference type="Pfam" id="PF00041">
    <property type="entry name" value="fn3"/>
    <property type="match status" value="5"/>
</dbReference>
<dbReference type="SMART" id="SM00409">
    <property type="entry name" value="IG"/>
    <property type="match status" value="9"/>
</dbReference>
<protein>
    <recommendedName>
        <fullName evidence="16">Down syndrome cell adhesion molecule-like protein Dscam2</fullName>
    </recommendedName>
</protein>
<keyword evidence="15" id="KW-1185">Reference proteome</keyword>
<organism evidence="14 15">
    <name type="scientific">Rhynocoris fuscipes</name>
    <dbReference type="NCBI Taxonomy" id="488301"/>
    <lineage>
        <taxon>Eukaryota</taxon>
        <taxon>Metazoa</taxon>
        <taxon>Ecdysozoa</taxon>
        <taxon>Arthropoda</taxon>
        <taxon>Hexapoda</taxon>
        <taxon>Insecta</taxon>
        <taxon>Pterygota</taxon>
        <taxon>Neoptera</taxon>
        <taxon>Paraneoptera</taxon>
        <taxon>Hemiptera</taxon>
        <taxon>Heteroptera</taxon>
        <taxon>Panheteroptera</taxon>
        <taxon>Cimicomorpha</taxon>
        <taxon>Reduviidae</taxon>
        <taxon>Harpactorinae</taxon>
        <taxon>Harpactorini</taxon>
        <taxon>Rhynocoris</taxon>
    </lineage>
</organism>
<dbReference type="PROSITE" id="PS50835">
    <property type="entry name" value="IG_LIKE"/>
    <property type="match status" value="9"/>
</dbReference>
<feature type="domain" description="Fibronectin type-III" evidence="13">
    <location>
        <begin position="1020"/>
        <end position="1121"/>
    </location>
</feature>
<feature type="region of interest" description="Disordered" evidence="10">
    <location>
        <begin position="119"/>
        <end position="154"/>
    </location>
</feature>
<dbReference type="GO" id="GO:0016020">
    <property type="term" value="C:membrane"/>
    <property type="evidence" value="ECO:0007669"/>
    <property type="project" value="UniProtKB-SubCell"/>
</dbReference>
<evidence type="ECO:0000259" key="13">
    <source>
        <dbReference type="PROSITE" id="PS50853"/>
    </source>
</evidence>
<keyword evidence="9" id="KW-0393">Immunoglobulin domain</keyword>
<comment type="subcellular location">
    <subcellularLocation>
        <location evidence="1">Membrane</location>
        <topology evidence="1">Single-pass type I membrane protein</topology>
    </subcellularLocation>
</comment>
<evidence type="ECO:0000256" key="11">
    <source>
        <dbReference type="SAM" id="Phobius"/>
    </source>
</evidence>
<evidence type="ECO:0000256" key="9">
    <source>
        <dbReference type="ARBA" id="ARBA00023319"/>
    </source>
</evidence>
<evidence type="ECO:0000256" key="3">
    <source>
        <dbReference type="ARBA" id="ARBA00022729"/>
    </source>
</evidence>
<dbReference type="CDD" id="cd00063">
    <property type="entry name" value="FN3"/>
    <property type="match status" value="6"/>
</dbReference>
<dbReference type="SMART" id="SM00408">
    <property type="entry name" value="IGc2"/>
    <property type="match status" value="8"/>
</dbReference>
<feature type="transmembrane region" description="Helical" evidence="11">
    <location>
        <begin position="1523"/>
        <end position="1545"/>
    </location>
</feature>
<evidence type="ECO:0000256" key="6">
    <source>
        <dbReference type="ARBA" id="ARBA00022989"/>
    </source>
</evidence>
<keyword evidence="8" id="KW-1015">Disulfide bond</keyword>
<feature type="domain" description="Ig-like" evidence="12">
    <location>
        <begin position="30"/>
        <end position="124"/>
    </location>
</feature>
<proteinExistence type="predicted"/>
<feature type="domain" description="Fibronectin type-III" evidence="13">
    <location>
        <begin position="1403"/>
        <end position="1503"/>
    </location>
</feature>
<feature type="domain" description="Ig-like" evidence="12">
    <location>
        <begin position="612"/>
        <end position="705"/>
    </location>
</feature>
<dbReference type="InterPro" id="IPR003599">
    <property type="entry name" value="Ig_sub"/>
</dbReference>
<feature type="compositionally biased region" description="Polar residues" evidence="10">
    <location>
        <begin position="1570"/>
        <end position="1581"/>
    </location>
</feature>
<feature type="region of interest" description="Disordered" evidence="10">
    <location>
        <begin position="1622"/>
        <end position="1665"/>
    </location>
</feature>
<sequence length="1772" mass="193009">MSDEIHTTTYRCLASNLIGKVVSRECKLRPEILTEYQVTVQSDYTLEGNIGVARCVVQGGGARVQVVNWLRQEPGGDRRVVTQGHKYLLTSTGELHVNSLSRADSDAAFYCQTIQPTTGKKRLSSPGKLSITEGGRNASPRIEHSSPSNAQVTAGQPADLICRAQGLPPPTYRWFKEDRGGVMTELNRGSMLMAQPLDSILQFSRVQIHDAGRYTCVVTNSLGEDKRTFSLSVSTPLVVIVRPQHQTVDGGSSVFLNCTVQGGSDQYRLAWLKDSRTIEEDNRIRFLESGKVLSISGVTREDGGMYQCLARTSLQTEQGTAQITLESYAPELRSTFIEQTVRTGVIVSLECRASGSPPPRISWSLDDSPLLPRGGYLLGSHLDPVTGDVVSFLNITHTRVQHGGLYACTAVNTLGSVVHRAALNVYGSPTPRQPTNLTAVDGGSALLHCPVAGYPLANTVWMFKGGQIHYKHSILSNGTLFLNSLAKGVDDGPYSCTASNHQGHSASGHVYLNIMKPPEIQEFHFPTNLQEGHRAHVSCTVISGDLPIQMTWLKDGRPVPREPDVQEQHHQFVSNLLFGNLAGRHSGRYTCIASNAAAQTNFTSNLIVRVGPKWITEPQDTSVLHQHPVYLHCQASGYPPPNISWTKSKEGRGSHATPVEMDGFTELAENGTLIISRVMHTHKGHYTCEVSNGVGANLSKTVLLTVNVPAHFAQHQLRETGTAGGTARLSCRAEGDPPLDIIWTSGPSSLPMPLPSPAISYSTSGIISDLILERLTASHQGEYVCQATNRFGSDLMAIYLTVQEVPAPPVGVEIIERGSRWVNVGWTSSASNHHLPTHYLVQFREAGRPLGMNSITGSMIASQWNNMTVSGISRAARLGTLLPNTEYQLRVLAINKVGLGPPSQIVHFHTLQEAPTIAPSDISVEATAPRSLIIKWKPLSYTAGIGEETDIAGYQVLYREIDGPKSVKTVRGRNRHYAVLSGLRQFTKYEIVVRAYNHIGHGPQSSPKYYTTLEGVPDAAPRDVRCLGETPQSITIKWDSPPPKTHNGIILGYKIMYSRIRPINQPIITGADDIEKKKSTNLEIHLHSLKPYTNYSISVLAFTSAGDGIQSKYIYCQTQEDVPGAPADIKALVVTSDSILVSWIPPLESNGIIIKYFVYILNGNSEVKETVFGGKICMYECRKLKEMQRYEFWVTASTAVGEGRKSKTVSQIPLSKAPARIASFSSRTVAGYGSSLTLECHSVGLPAPVHSWKHGAAPVVPDTDHRLSGVTSLILSPLTRDLAGNYTCTAENVFGSDHINYEVIVVTSPRAPDIVILDSTSDMIDLQWKIDPDDAHYITGFVLNYRAGERGEWQHEHLEYNKRRHKMRKLKCGTEYHLAVQGVNMVGRGESSRILKAATKGGPPGSLDARDLLSANSTAVTLYLDQWPIDLCPVSHFIISYRSEAASVWTNIRERLQAPTGEEGLTVAGLLPASRYRVRVTAVSEAGSVSREYLFATTTLNGDIVPLDSVQELPNAILRHLNLIVPITSGILCTLAFTICISLMIRRRYLSGIGGRGKMLMELENQRNNIQQGQHAYSPSPTLRKGGSSLTANKGSDTSGGEYEICPYATFSLPAKSGNGQQVKFPTFGQPRDCYQPSNKADYQSSRVRGNGGKSSKSPPDGLSLEISCISSQQTLPVERKQHQHQQRGEADEGVMMVVRRGFVSDSESSGGGGGGGGGGVGGGHATPGARSQQHRARTESTVFELDSDTESAEMSPEVAWRSIVRQGVSSR</sequence>
<dbReference type="Pfam" id="PF25059">
    <property type="entry name" value="FN3_DSCAM-DSCAML_C"/>
    <property type="match status" value="1"/>
</dbReference>
<evidence type="ECO:0000256" key="7">
    <source>
        <dbReference type="ARBA" id="ARBA00023136"/>
    </source>
</evidence>
<keyword evidence="6 11" id="KW-1133">Transmembrane helix</keyword>
<dbReference type="FunFam" id="2.60.40.10:FF:000333">
    <property type="entry name" value="Down syndrome cell adhesion molecule"/>
    <property type="match status" value="1"/>
</dbReference>
<dbReference type="EMBL" id="JAPXFL010000004">
    <property type="protein sequence ID" value="KAK9508008.1"/>
    <property type="molecule type" value="Genomic_DNA"/>
</dbReference>
<evidence type="ECO:0000313" key="15">
    <source>
        <dbReference type="Proteomes" id="UP001461498"/>
    </source>
</evidence>
<keyword evidence="2 11" id="KW-0812">Transmembrane</keyword>
<dbReference type="SMART" id="SM00060">
    <property type="entry name" value="FN3"/>
    <property type="match status" value="6"/>
</dbReference>
<dbReference type="InterPro" id="IPR013783">
    <property type="entry name" value="Ig-like_fold"/>
</dbReference>